<proteinExistence type="inferred from homology"/>
<dbReference type="CDD" id="cd00207">
    <property type="entry name" value="fer2"/>
    <property type="match status" value="1"/>
</dbReference>
<dbReference type="OrthoDB" id="9810588at2"/>
<dbReference type="SUPFAM" id="SSF54292">
    <property type="entry name" value="2Fe-2S ferredoxin-like"/>
    <property type="match status" value="1"/>
</dbReference>
<feature type="domain" description="2Fe-2S ferredoxin-type" evidence="7">
    <location>
        <begin position="3"/>
        <end position="98"/>
    </location>
</feature>
<name>A0A2U3DC89_SULT2</name>
<dbReference type="EMBL" id="MPDK01000002">
    <property type="protein sequence ID" value="PWI58899.1"/>
    <property type="molecule type" value="Genomic_DNA"/>
</dbReference>
<comment type="cofactor">
    <cofactor evidence="6">
        <name>[2Fe-2S] cluster</name>
        <dbReference type="ChEBI" id="CHEBI:190135"/>
    </cofactor>
</comment>
<evidence type="ECO:0000256" key="6">
    <source>
        <dbReference type="ARBA" id="ARBA00034078"/>
    </source>
</evidence>
<comment type="caution">
    <text evidence="8">The sequence shown here is derived from an EMBL/GenBank/DDBJ whole genome shotgun (WGS) entry which is preliminary data.</text>
</comment>
<gene>
    <name evidence="8" type="ORF">BM613_02105</name>
</gene>
<dbReference type="RefSeq" id="WP_109429496.1">
    <property type="nucleotide sequence ID" value="NZ_MPDK01000002.1"/>
</dbReference>
<accession>A0A2U3DC89</accession>
<comment type="similarity">
    <text evidence="1">Belongs to the adrenodoxin/putidaredoxin family.</text>
</comment>
<dbReference type="PANTHER" id="PTHR23426">
    <property type="entry name" value="FERREDOXIN/ADRENODOXIN"/>
    <property type="match status" value="1"/>
</dbReference>
<dbReference type="PROSITE" id="PS51085">
    <property type="entry name" value="2FE2S_FER_2"/>
    <property type="match status" value="1"/>
</dbReference>
<dbReference type="InterPro" id="IPR001055">
    <property type="entry name" value="Adrenodoxin-like"/>
</dbReference>
<dbReference type="Gene3D" id="3.10.20.30">
    <property type="match status" value="1"/>
</dbReference>
<organism evidence="8 9">
    <name type="scientific">Sulfoacidibacillus thermotolerans</name>
    <name type="common">Acidibacillus sulfuroxidans</name>
    <dbReference type="NCBI Taxonomy" id="1765684"/>
    <lineage>
        <taxon>Bacteria</taxon>
        <taxon>Bacillati</taxon>
        <taxon>Bacillota</taxon>
        <taxon>Bacilli</taxon>
        <taxon>Bacillales</taxon>
        <taxon>Alicyclobacillaceae</taxon>
        <taxon>Sulfoacidibacillus</taxon>
    </lineage>
</organism>
<keyword evidence="3" id="KW-0479">Metal-binding</keyword>
<dbReference type="Pfam" id="PF00111">
    <property type="entry name" value="Fer2"/>
    <property type="match status" value="1"/>
</dbReference>
<dbReference type="Proteomes" id="UP000245380">
    <property type="component" value="Unassembled WGS sequence"/>
</dbReference>
<keyword evidence="4" id="KW-0408">Iron</keyword>
<evidence type="ECO:0000259" key="7">
    <source>
        <dbReference type="PROSITE" id="PS51085"/>
    </source>
</evidence>
<keyword evidence="9" id="KW-1185">Reference proteome</keyword>
<keyword evidence="5" id="KW-0411">Iron-sulfur</keyword>
<evidence type="ECO:0000256" key="5">
    <source>
        <dbReference type="ARBA" id="ARBA00023014"/>
    </source>
</evidence>
<dbReference type="GO" id="GO:0051537">
    <property type="term" value="F:2 iron, 2 sulfur cluster binding"/>
    <property type="evidence" value="ECO:0007669"/>
    <property type="project" value="UniProtKB-KW"/>
</dbReference>
<dbReference type="InterPro" id="IPR012675">
    <property type="entry name" value="Beta-grasp_dom_sf"/>
</dbReference>
<dbReference type="InterPro" id="IPR036010">
    <property type="entry name" value="2Fe-2S_ferredoxin-like_sf"/>
</dbReference>
<evidence type="ECO:0000256" key="2">
    <source>
        <dbReference type="ARBA" id="ARBA00022714"/>
    </source>
</evidence>
<reference evidence="8 9" key="1">
    <citation type="submission" date="2016-11" db="EMBL/GenBank/DDBJ databases">
        <title>Comparative genomics of Acidibacillus ferroxidans species.</title>
        <authorList>
            <person name="Oliveira G."/>
            <person name="Nunes G."/>
            <person name="Oliveira R."/>
            <person name="Araujo F."/>
            <person name="Salim A."/>
            <person name="Scholte L."/>
            <person name="Morais D."/>
            <person name="Nancucheo I."/>
            <person name="Johnson D.B."/>
            <person name="Grail B."/>
            <person name="Bittencourt J."/>
            <person name="Valadares R."/>
        </authorList>
    </citation>
    <scope>NUCLEOTIDE SEQUENCE [LARGE SCALE GENOMIC DNA]</scope>
    <source>
        <strain evidence="8 9">Y002</strain>
    </source>
</reference>
<dbReference type="PANTHER" id="PTHR23426:SF65">
    <property type="entry name" value="FERREDOXIN-2, MITOCHONDRIAL"/>
    <property type="match status" value="1"/>
</dbReference>
<evidence type="ECO:0000256" key="4">
    <source>
        <dbReference type="ARBA" id="ARBA00023004"/>
    </source>
</evidence>
<protein>
    <recommendedName>
        <fullName evidence="7">2Fe-2S ferredoxin-type domain-containing protein</fullName>
    </recommendedName>
</protein>
<evidence type="ECO:0000313" key="9">
    <source>
        <dbReference type="Proteomes" id="UP000245380"/>
    </source>
</evidence>
<evidence type="ECO:0000256" key="1">
    <source>
        <dbReference type="ARBA" id="ARBA00010914"/>
    </source>
</evidence>
<sequence>MSDKVAIRFQPQRAEIAVERGQTVLEAARIGKVGLTHKCGGHGTCGTCKVQVDSKTELETPTKVELRHLSEHRLAAGFRLACQCKITGPATVLVPEDPLRRVVRELLEAQRQERGDTDSQFEDGCLEAADAE</sequence>
<dbReference type="InterPro" id="IPR001041">
    <property type="entry name" value="2Fe-2S_ferredoxin-type"/>
</dbReference>
<evidence type="ECO:0000313" key="8">
    <source>
        <dbReference type="EMBL" id="PWI58899.1"/>
    </source>
</evidence>
<dbReference type="GO" id="GO:0009055">
    <property type="term" value="F:electron transfer activity"/>
    <property type="evidence" value="ECO:0007669"/>
    <property type="project" value="TreeGrafter"/>
</dbReference>
<keyword evidence="2" id="KW-0001">2Fe-2S</keyword>
<dbReference type="GO" id="GO:0140647">
    <property type="term" value="P:P450-containing electron transport chain"/>
    <property type="evidence" value="ECO:0007669"/>
    <property type="project" value="InterPro"/>
</dbReference>
<dbReference type="GO" id="GO:0046872">
    <property type="term" value="F:metal ion binding"/>
    <property type="evidence" value="ECO:0007669"/>
    <property type="project" value="UniProtKB-KW"/>
</dbReference>
<evidence type="ECO:0000256" key="3">
    <source>
        <dbReference type="ARBA" id="ARBA00022723"/>
    </source>
</evidence>
<dbReference type="AlphaFoldDB" id="A0A2U3DC89"/>